<accession>A0A6P6J9C4</accession>
<evidence type="ECO:0000256" key="3">
    <source>
        <dbReference type="ARBA" id="ARBA00023242"/>
    </source>
</evidence>
<reference evidence="5" key="1">
    <citation type="submission" date="2025-08" db="UniProtKB">
        <authorList>
            <consortium name="RefSeq"/>
        </authorList>
    </citation>
    <scope>IDENTIFICATION</scope>
    <source>
        <strain evidence="5">Wakin</strain>
        <tissue evidence="5">Muscle</tissue>
    </source>
</reference>
<dbReference type="GO" id="GO:0003723">
    <property type="term" value="F:RNA binding"/>
    <property type="evidence" value="ECO:0007669"/>
    <property type="project" value="UniProtKB-KW"/>
</dbReference>
<evidence type="ECO:0000313" key="5">
    <source>
        <dbReference type="RefSeq" id="XP_026055993.1"/>
    </source>
</evidence>
<protein>
    <submittedName>
        <fullName evidence="5">RNA-binding protein FUS-like isoform X1</fullName>
    </submittedName>
</protein>
<evidence type="ECO:0000256" key="1">
    <source>
        <dbReference type="ARBA" id="ARBA00004123"/>
    </source>
</evidence>
<name>A0A6P6J9C4_CARAU</name>
<dbReference type="InterPro" id="IPR012677">
    <property type="entry name" value="Nucleotide-bd_a/b_plait_sf"/>
</dbReference>
<dbReference type="GO" id="GO:0005634">
    <property type="term" value="C:nucleus"/>
    <property type="evidence" value="ECO:0007669"/>
    <property type="project" value="UniProtKB-SubCell"/>
</dbReference>
<evidence type="ECO:0000313" key="4">
    <source>
        <dbReference type="Proteomes" id="UP000515129"/>
    </source>
</evidence>
<dbReference type="Gene3D" id="3.30.70.330">
    <property type="match status" value="1"/>
</dbReference>
<dbReference type="KEGG" id="caua:113041590"/>
<dbReference type="AlphaFoldDB" id="A0A6P6J9C4"/>
<comment type="subcellular location">
    <subcellularLocation>
        <location evidence="1">Nucleus</location>
    </subcellularLocation>
</comment>
<dbReference type="InterPro" id="IPR035979">
    <property type="entry name" value="RBD_domain_sf"/>
</dbReference>
<dbReference type="SUPFAM" id="SSF54928">
    <property type="entry name" value="RNA-binding domain, RBD"/>
    <property type="match status" value="1"/>
</dbReference>
<sequence>MMEMGRVFPASRVNWGTTPINLQFVLLLSFSIRMGDRGGYNKFGGPRDHGAGGPNMQEQDNSDNNTIFVQGLGDDYTVESVADFFKQIGIIKMGKKEKTLCSSYLSEVVLVLTSFYFLTQVNKKTGLPVTNLYTDRETGKLK</sequence>
<proteinExistence type="predicted"/>
<dbReference type="InterPro" id="IPR034870">
    <property type="entry name" value="TET_fam"/>
</dbReference>
<keyword evidence="2" id="KW-0694">RNA-binding</keyword>
<dbReference type="GeneID" id="113041590"/>
<keyword evidence="4" id="KW-1185">Reference proteome</keyword>
<evidence type="ECO:0000256" key="2">
    <source>
        <dbReference type="ARBA" id="ARBA00022884"/>
    </source>
</evidence>
<dbReference type="Proteomes" id="UP000515129">
    <property type="component" value="Chromosome 3"/>
</dbReference>
<keyword evidence="3" id="KW-0539">Nucleus</keyword>
<gene>
    <name evidence="5" type="primary">LOC113041590</name>
</gene>
<organism evidence="4 5">
    <name type="scientific">Carassius auratus</name>
    <name type="common">Goldfish</name>
    <dbReference type="NCBI Taxonomy" id="7957"/>
    <lineage>
        <taxon>Eukaryota</taxon>
        <taxon>Metazoa</taxon>
        <taxon>Chordata</taxon>
        <taxon>Craniata</taxon>
        <taxon>Vertebrata</taxon>
        <taxon>Euteleostomi</taxon>
        <taxon>Actinopterygii</taxon>
        <taxon>Neopterygii</taxon>
        <taxon>Teleostei</taxon>
        <taxon>Ostariophysi</taxon>
        <taxon>Cypriniformes</taxon>
        <taxon>Cyprinidae</taxon>
        <taxon>Cyprininae</taxon>
        <taxon>Carassius</taxon>
    </lineage>
</organism>
<dbReference type="OrthoDB" id="76445at2759"/>
<dbReference type="GO" id="GO:0006355">
    <property type="term" value="P:regulation of DNA-templated transcription"/>
    <property type="evidence" value="ECO:0007669"/>
    <property type="project" value="InterPro"/>
</dbReference>
<dbReference type="PANTHER" id="PTHR23238">
    <property type="entry name" value="RNA BINDING PROTEIN"/>
    <property type="match status" value="1"/>
</dbReference>
<dbReference type="RefSeq" id="XP_026055993.1">
    <property type="nucleotide sequence ID" value="XM_026200208.1"/>
</dbReference>